<comment type="caution">
    <text evidence="2">The sequence shown here is derived from an EMBL/GenBank/DDBJ whole genome shotgun (WGS) entry which is preliminary data.</text>
</comment>
<feature type="region of interest" description="Disordered" evidence="1">
    <location>
        <begin position="1"/>
        <end position="33"/>
    </location>
</feature>
<dbReference type="InterPro" id="IPR036126">
    <property type="entry name" value="TBCA_sf"/>
</dbReference>
<dbReference type="SUPFAM" id="SSF46988">
    <property type="entry name" value="Tubulin chaperone cofactor A"/>
    <property type="match status" value="1"/>
</dbReference>
<proteinExistence type="predicted"/>
<evidence type="ECO:0000313" key="3">
    <source>
        <dbReference type="Proteomes" id="UP000323000"/>
    </source>
</evidence>
<organism evidence="2 3">
    <name type="scientific">Acer yangbiense</name>
    <dbReference type="NCBI Taxonomy" id="1000413"/>
    <lineage>
        <taxon>Eukaryota</taxon>
        <taxon>Viridiplantae</taxon>
        <taxon>Streptophyta</taxon>
        <taxon>Embryophyta</taxon>
        <taxon>Tracheophyta</taxon>
        <taxon>Spermatophyta</taxon>
        <taxon>Magnoliopsida</taxon>
        <taxon>eudicotyledons</taxon>
        <taxon>Gunneridae</taxon>
        <taxon>Pentapetalae</taxon>
        <taxon>rosids</taxon>
        <taxon>malvids</taxon>
        <taxon>Sapindales</taxon>
        <taxon>Sapindaceae</taxon>
        <taxon>Hippocastanoideae</taxon>
        <taxon>Acereae</taxon>
        <taxon>Acer</taxon>
    </lineage>
</organism>
<dbReference type="Proteomes" id="UP000323000">
    <property type="component" value="Chromosome 4"/>
</dbReference>
<dbReference type="GO" id="GO:0007021">
    <property type="term" value="P:tubulin complex assembly"/>
    <property type="evidence" value="ECO:0007669"/>
    <property type="project" value="InterPro"/>
</dbReference>
<gene>
    <name evidence="2" type="ORF">EZV62_010223</name>
</gene>
<dbReference type="Gene3D" id="1.20.58.90">
    <property type="match status" value="1"/>
</dbReference>
<name>A0A5C7I2S6_9ROSI</name>
<evidence type="ECO:0000256" key="1">
    <source>
        <dbReference type="SAM" id="MobiDB-lite"/>
    </source>
</evidence>
<reference evidence="3" key="1">
    <citation type="journal article" date="2019" name="Gigascience">
        <title>De novo genome assembly of the endangered Acer yangbiense, a plant species with extremely small populations endemic to Yunnan Province, China.</title>
        <authorList>
            <person name="Yang J."/>
            <person name="Wariss H.M."/>
            <person name="Tao L."/>
            <person name="Zhang R."/>
            <person name="Yun Q."/>
            <person name="Hollingsworth P."/>
            <person name="Dao Z."/>
            <person name="Luo G."/>
            <person name="Guo H."/>
            <person name="Ma Y."/>
            <person name="Sun W."/>
        </authorList>
    </citation>
    <scope>NUCLEOTIDE SEQUENCE [LARGE SCALE GENOMIC DNA]</scope>
    <source>
        <strain evidence="3">cv. Malutang</strain>
    </source>
</reference>
<sequence>MSSSNNQATMATVRNLKMKKEVEREATKTVDMKDKGAESRIMIPDCRKRLEGVLADLKGNLAELEEPLEERIPYTHSPPGHWPRQRI</sequence>
<protein>
    <recommendedName>
        <fullName evidence="4">Tubulin-specific chaperone A</fullName>
    </recommendedName>
</protein>
<accession>A0A5C7I2S6</accession>
<dbReference type="OrthoDB" id="296187at2759"/>
<evidence type="ECO:0008006" key="4">
    <source>
        <dbReference type="Google" id="ProtNLM"/>
    </source>
</evidence>
<feature type="compositionally biased region" description="Polar residues" evidence="1">
    <location>
        <begin position="1"/>
        <end position="12"/>
    </location>
</feature>
<feature type="compositionally biased region" description="Basic and acidic residues" evidence="1">
    <location>
        <begin position="18"/>
        <end position="33"/>
    </location>
</feature>
<keyword evidence="3" id="KW-1185">Reference proteome</keyword>
<dbReference type="GO" id="GO:0007023">
    <property type="term" value="P:post-chaperonin tubulin folding pathway"/>
    <property type="evidence" value="ECO:0007669"/>
    <property type="project" value="InterPro"/>
</dbReference>
<dbReference type="GO" id="GO:0048487">
    <property type="term" value="F:beta-tubulin binding"/>
    <property type="evidence" value="ECO:0007669"/>
    <property type="project" value="InterPro"/>
</dbReference>
<evidence type="ECO:0000313" key="2">
    <source>
        <dbReference type="EMBL" id="TXG63229.1"/>
    </source>
</evidence>
<dbReference type="EMBL" id="VAHF01000004">
    <property type="protein sequence ID" value="TXG63229.1"/>
    <property type="molecule type" value="Genomic_DNA"/>
</dbReference>
<dbReference type="AlphaFoldDB" id="A0A5C7I2S6"/>